<feature type="domain" description="J" evidence="2">
    <location>
        <begin position="116"/>
        <end position="154"/>
    </location>
</feature>
<dbReference type="Gene3D" id="1.10.287.110">
    <property type="entry name" value="DnaJ domain"/>
    <property type="match status" value="1"/>
</dbReference>
<dbReference type="EMBL" id="JBHXOF010000035">
    <property type="protein sequence ID" value="MFD4217671.1"/>
    <property type="molecule type" value="Genomic_DNA"/>
</dbReference>
<dbReference type="SUPFAM" id="SSF46565">
    <property type="entry name" value="Chaperone J-domain"/>
    <property type="match status" value="1"/>
</dbReference>
<evidence type="ECO:0000259" key="2">
    <source>
        <dbReference type="Pfam" id="PF00226"/>
    </source>
</evidence>
<proteinExistence type="predicted"/>
<dbReference type="InterPro" id="IPR001623">
    <property type="entry name" value="DnaJ_domain"/>
</dbReference>
<comment type="caution">
    <text evidence="3">The sequence shown here is derived from an EMBL/GenBank/DDBJ whole genome shotgun (WGS) entry which is preliminary data.</text>
</comment>
<dbReference type="Proteomes" id="UP001598251">
    <property type="component" value="Unassembled WGS sequence"/>
</dbReference>
<feature type="compositionally biased region" description="Basic and acidic residues" evidence="1">
    <location>
        <begin position="48"/>
        <end position="74"/>
    </location>
</feature>
<name>A0ABW6EUI5_9ACTN</name>
<dbReference type="Pfam" id="PF00226">
    <property type="entry name" value="DnaJ"/>
    <property type="match status" value="1"/>
</dbReference>
<reference evidence="3 4" key="1">
    <citation type="submission" date="2024-09" db="EMBL/GenBank/DDBJ databases">
        <title>The Natural Products Discovery Center: Release of the First 8490 Sequenced Strains for Exploring Actinobacteria Biosynthetic Diversity.</title>
        <authorList>
            <person name="Kalkreuter E."/>
            <person name="Kautsar S.A."/>
            <person name="Yang D."/>
            <person name="Bader C.D."/>
            <person name="Teijaro C.N."/>
            <person name="Fluegel L."/>
            <person name="Davis C.M."/>
            <person name="Simpson J.R."/>
            <person name="Lauterbach L."/>
            <person name="Steele A.D."/>
            <person name="Gui C."/>
            <person name="Meng S."/>
            <person name="Li G."/>
            <person name="Viehrig K."/>
            <person name="Ye F."/>
            <person name="Su P."/>
            <person name="Kiefer A.F."/>
            <person name="Nichols A."/>
            <person name="Cepeda A.J."/>
            <person name="Yan W."/>
            <person name="Fan B."/>
            <person name="Jiang Y."/>
            <person name="Adhikari A."/>
            <person name="Zheng C.-J."/>
            <person name="Schuster L."/>
            <person name="Cowan T.M."/>
            <person name="Smanski M.J."/>
            <person name="Chevrette M.G."/>
            <person name="De Carvalho L.P.S."/>
            <person name="Shen B."/>
        </authorList>
    </citation>
    <scope>NUCLEOTIDE SEQUENCE [LARGE SCALE GENOMIC DNA]</scope>
    <source>
        <strain evidence="3 4">NPDC058546</strain>
    </source>
</reference>
<evidence type="ECO:0000256" key="1">
    <source>
        <dbReference type="SAM" id="MobiDB-lite"/>
    </source>
</evidence>
<gene>
    <name evidence="3" type="ORF">ACFWSS_32875</name>
</gene>
<dbReference type="RefSeq" id="WP_382917940.1">
    <property type="nucleotide sequence ID" value="NZ_JBHXOF010000035.1"/>
</dbReference>
<sequence>MAGFEEVRVCQRASCGQRYVHRFARDLHMRMYCSDACKAGAYRDRKREERETYRRWQEDQQRQQRERERQEQRERQRRARSGPGGSRAGGGTKATTEAEARAVIYEAAGLMDDGTTTLRKAFLAAARRWHPDTNGSAEAKAKFQQVEQAVALLRRMGVTV</sequence>
<feature type="region of interest" description="Disordered" evidence="1">
    <location>
        <begin position="48"/>
        <end position="98"/>
    </location>
</feature>
<feature type="compositionally biased region" description="Gly residues" evidence="1">
    <location>
        <begin position="82"/>
        <end position="92"/>
    </location>
</feature>
<evidence type="ECO:0000313" key="3">
    <source>
        <dbReference type="EMBL" id="MFD4217671.1"/>
    </source>
</evidence>
<organism evidence="3 4">
    <name type="scientific">Streptomyces sindenensis</name>
    <dbReference type="NCBI Taxonomy" id="67363"/>
    <lineage>
        <taxon>Bacteria</taxon>
        <taxon>Bacillati</taxon>
        <taxon>Actinomycetota</taxon>
        <taxon>Actinomycetes</taxon>
        <taxon>Kitasatosporales</taxon>
        <taxon>Streptomycetaceae</taxon>
        <taxon>Streptomyces</taxon>
    </lineage>
</organism>
<dbReference type="CDD" id="cd06257">
    <property type="entry name" value="DnaJ"/>
    <property type="match status" value="1"/>
</dbReference>
<accession>A0ABW6EUI5</accession>
<evidence type="ECO:0000313" key="4">
    <source>
        <dbReference type="Proteomes" id="UP001598251"/>
    </source>
</evidence>
<keyword evidence="4" id="KW-1185">Reference proteome</keyword>
<protein>
    <submittedName>
        <fullName evidence="3">J domain-containing protein</fullName>
    </submittedName>
</protein>
<dbReference type="InterPro" id="IPR036869">
    <property type="entry name" value="J_dom_sf"/>
</dbReference>